<dbReference type="RefSeq" id="WP_354601501.1">
    <property type="nucleotide sequence ID" value="NZ_JBEWZI010000012.1"/>
</dbReference>
<organism evidence="3 4">
    <name type="scientific">Uliginosibacterium flavum</name>
    <dbReference type="NCBI Taxonomy" id="1396831"/>
    <lineage>
        <taxon>Bacteria</taxon>
        <taxon>Pseudomonadati</taxon>
        <taxon>Pseudomonadota</taxon>
        <taxon>Betaproteobacteria</taxon>
        <taxon>Rhodocyclales</taxon>
        <taxon>Zoogloeaceae</taxon>
        <taxon>Uliginosibacterium</taxon>
    </lineage>
</organism>
<reference evidence="3 4" key="1">
    <citation type="submission" date="2024-07" db="EMBL/GenBank/DDBJ databases">
        <title>Uliginosibacterium flavum JJ3220;KACC:17644.</title>
        <authorList>
            <person name="Kim M.K."/>
        </authorList>
    </citation>
    <scope>NUCLEOTIDE SEQUENCE [LARGE SCALE GENOMIC DNA]</scope>
    <source>
        <strain evidence="3 4">KACC:17644</strain>
    </source>
</reference>
<feature type="signal peptide" evidence="2">
    <location>
        <begin position="1"/>
        <end position="24"/>
    </location>
</feature>
<name>A0ABV2TM81_9RHOO</name>
<evidence type="ECO:0000256" key="1">
    <source>
        <dbReference type="SAM" id="MobiDB-lite"/>
    </source>
</evidence>
<comment type="caution">
    <text evidence="3">The sequence shown here is derived from an EMBL/GenBank/DDBJ whole genome shotgun (WGS) entry which is preliminary data.</text>
</comment>
<dbReference type="EMBL" id="JBEWZI010000012">
    <property type="protein sequence ID" value="MET7015038.1"/>
    <property type="molecule type" value="Genomic_DNA"/>
</dbReference>
<proteinExistence type="predicted"/>
<evidence type="ECO:0000313" key="3">
    <source>
        <dbReference type="EMBL" id="MET7015038.1"/>
    </source>
</evidence>
<evidence type="ECO:0008006" key="5">
    <source>
        <dbReference type="Google" id="ProtNLM"/>
    </source>
</evidence>
<evidence type="ECO:0000256" key="2">
    <source>
        <dbReference type="SAM" id="SignalP"/>
    </source>
</evidence>
<feature type="chain" id="PRO_5046554173" description="DUF2946 domain-containing protein" evidence="2">
    <location>
        <begin position="25"/>
        <end position="122"/>
    </location>
</feature>
<sequence length="122" mass="12910">MARRFRLLLICLIMLTVPLQGVSAAVMTMSVAEHSGPAQMTDCHSGMAQSVDHSAPEKSTQDSHNSVKLKVCSSCCTGAILNASLSPAPLNQSGDNTYLSLLSRKPSGFIPDGLERPPRAIS</sequence>
<dbReference type="Proteomes" id="UP001549691">
    <property type="component" value="Unassembled WGS sequence"/>
</dbReference>
<keyword evidence="2" id="KW-0732">Signal</keyword>
<keyword evidence="4" id="KW-1185">Reference proteome</keyword>
<feature type="region of interest" description="Disordered" evidence="1">
    <location>
        <begin position="37"/>
        <end position="63"/>
    </location>
</feature>
<protein>
    <recommendedName>
        <fullName evidence="5">DUF2946 domain-containing protein</fullName>
    </recommendedName>
</protein>
<gene>
    <name evidence="3" type="ORF">ABXR19_12620</name>
</gene>
<evidence type="ECO:0000313" key="4">
    <source>
        <dbReference type="Proteomes" id="UP001549691"/>
    </source>
</evidence>
<accession>A0ABV2TM81</accession>